<evidence type="ECO:0000256" key="2">
    <source>
        <dbReference type="ARBA" id="ARBA00023012"/>
    </source>
</evidence>
<reference evidence="10" key="1">
    <citation type="journal article" date="2019" name="Int. J. Syst. Evol. Microbiol.">
        <title>The Global Catalogue of Microorganisms (GCM) 10K type strain sequencing project: providing services to taxonomists for standard genome sequencing and annotation.</title>
        <authorList>
            <consortium name="The Broad Institute Genomics Platform"/>
            <consortium name="The Broad Institute Genome Sequencing Center for Infectious Disease"/>
            <person name="Wu L."/>
            <person name="Ma J."/>
        </authorList>
    </citation>
    <scope>NUCLEOTIDE SEQUENCE [LARGE SCALE GENOMIC DNA]</scope>
    <source>
        <strain evidence="10">JCM 5052</strain>
    </source>
</reference>
<dbReference type="InterPro" id="IPR051677">
    <property type="entry name" value="AfsR-DnrI-RedD_regulator"/>
</dbReference>
<protein>
    <recommendedName>
        <fullName evidence="8">OmpR/PhoB-type domain-containing protein</fullName>
    </recommendedName>
</protein>
<evidence type="ECO:0000256" key="4">
    <source>
        <dbReference type="ARBA" id="ARBA00023125"/>
    </source>
</evidence>
<feature type="domain" description="OmpR/PhoB-type" evidence="8">
    <location>
        <begin position="1"/>
        <end position="99"/>
    </location>
</feature>
<feature type="compositionally biased region" description="Low complexity" evidence="7">
    <location>
        <begin position="385"/>
        <end position="395"/>
    </location>
</feature>
<dbReference type="CDD" id="cd15831">
    <property type="entry name" value="BTAD"/>
    <property type="match status" value="1"/>
</dbReference>
<evidence type="ECO:0000313" key="10">
    <source>
        <dbReference type="Proteomes" id="UP001501576"/>
    </source>
</evidence>
<evidence type="ECO:0000256" key="1">
    <source>
        <dbReference type="ARBA" id="ARBA00005820"/>
    </source>
</evidence>
<evidence type="ECO:0000256" key="3">
    <source>
        <dbReference type="ARBA" id="ARBA00023015"/>
    </source>
</evidence>
<keyword evidence="10" id="KW-1185">Reference proteome</keyword>
<feature type="compositionally biased region" description="Basic and acidic residues" evidence="7">
    <location>
        <begin position="594"/>
        <end position="603"/>
    </location>
</feature>
<evidence type="ECO:0000256" key="5">
    <source>
        <dbReference type="ARBA" id="ARBA00023163"/>
    </source>
</evidence>
<organism evidence="9 10">
    <name type="scientific">Streptomyces mordarskii</name>
    <dbReference type="NCBI Taxonomy" id="1226758"/>
    <lineage>
        <taxon>Bacteria</taxon>
        <taxon>Bacillati</taxon>
        <taxon>Actinomycetota</taxon>
        <taxon>Actinomycetes</taxon>
        <taxon>Kitasatosporales</taxon>
        <taxon>Streptomycetaceae</taxon>
        <taxon>Streptomyces</taxon>
    </lineage>
</organism>
<dbReference type="InterPro" id="IPR005158">
    <property type="entry name" value="BTAD"/>
</dbReference>
<feature type="region of interest" description="Disordered" evidence="7">
    <location>
        <begin position="368"/>
        <end position="603"/>
    </location>
</feature>
<evidence type="ECO:0000256" key="7">
    <source>
        <dbReference type="SAM" id="MobiDB-lite"/>
    </source>
</evidence>
<dbReference type="SMART" id="SM00862">
    <property type="entry name" value="Trans_reg_C"/>
    <property type="match status" value="1"/>
</dbReference>
<dbReference type="PANTHER" id="PTHR35807:SF1">
    <property type="entry name" value="TRANSCRIPTIONAL REGULATOR REDD"/>
    <property type="match status" value="1"/>
</dbReference>
<name>A0ABP3P6N2_9ACTN</name>
<dbReference type="InterPro" id="IPR001867">
    <property type="entry name" value="OmpR/PhoB-type_DNA-bd"/>
</dbReference>
<dbReference type="InterPro" id="IPR036388">
    <property type="entry name" value="WH-like_DNA-bd_sf"/>
</dbReference>
<sequence length="889" mass="92724">MRVGFGVLGPVVAWDADGHAIALKGPRHRAVLARLIVARRRVVPVSQLVDDLWTEPPPAAVGAVRTFVAALRRALEPQRPPRTPARLLVTEGPGYALRADVDTVDAWRFEQDVSAAATLPPDGALPRLEQALSRWRGPAYAEFADEDWARGERSRLAELRLHAVERQAEARLALGRAAEAVPDLEAHLAEHPWREGAWRALALALYRTGRQGDALAVLRRARTLLVEQLGVDPGPELRRLETDILGQAPHLDPATARGGAAAQVWAEAAAAYDRTVASGARTRLESTVGLLRDLSMTGGGGLRTARQQRVAAVAAAEELGDPELTARVIGSYDVPAIWTRLDDPEQAASIVAAAERTLAALAAGLGAPDDRAPAVEPPDHGAPGHGAPAHQTPGPEALGHGAPAHETPGPEAPGRGAPNHAATGHEAPAHEAPGPEAPGHEAPGQGGPSHEAPAHETPGPEAPGQGAPNHAAPDHAATGHGAPSHGAPGPKAPGHEPPGQGGPSHAATGHGAPDHEATGRGASRHEAPGHEGPAHEAPGRGTLGHGAPERAVTGHELPSRRTSGYAAVARGSSVPGGDLDAPDHSTLSTLRHAPRGEAAPRHEAVRARLLATIAVESRGGRSERGRQAARQAEEIARRLDDPALLAFALNGVFMQTFDRAGLAPRRDATGAELIALSERHGLVAFEVLGHLIRLQARSALADFASADRHATAADRLGERHERPLVSVFTEWYRALRLAATGQAAEAEAAYRDAATRLDGAGMPGLAHGLLPLALLCLRVEQGRPAPTDADLDWGPYAPWARPLVMLAQDHRTEAAAALRTVPEPPRDLLLEALWCLTGRAAIAVGDRETMARARAALAPAAAELAGAGSGLLTLGPVSRHLADLTDALR</sequence>
<evidence type="ECO:0000259" key="8">
    <source>
        <dbReference type="PROSITE" id="PS51755"/>
    </source>
</evidence>
<feature type="DNA-binding region" description="OmpR/PhoB-type" evidence="6">
    <location>
        <begin position="1"/>
        <end position="99"/>
    </location>
</feature>
<dbReference type="PANTHER" id="PTHR35807">
    <property type="entry name" value="TRANSCRIPTIONAL REGULATOR REDD-RELATED"/>
    <property type="match status" value="1"/>
</dbReference>
<dbReference type="SUPFAM" id="SSF46894">
    <property type="entry name" value="C-terminal effector domain of the bipartite response regulators"/>
    <property type="match status" value="1"/>
</dbReference>
<dbReference type="Pfam" id="PF03704">
    <property type="entry name" value="BTAD"/>
    <property type="match status" value="1"/>
</dbReference>
<gene>
    <name evidence="9" type="ORF">GCM10010390_70830</name>
</gene>
<accession>A0ABP3P6N2</accession>
<dbReference type="InterPro" id="IPR016032">
    <property type="entry name" value="Sig_transdc_resp-reg_C-effctor"/>
</dbReference>
<keyword evidence="5" id="KW-0804">Transcription</keyword>
<dbReference type="SUPFAM" id="SSF48452">
    <property type="entry name" value="TPR-like"/>
    <property type="match status" value="1"/>
</dbReference>
<comment type="similarity">
    <text evidence="1">Belongs to the AfsR/DnrI/RedD regulatory family.</text>
</comment>
<dbReference type="Gene3D" id="1.25.40.10">
    <property type="entry name" value="Tetratricopeptide repeat domain"/>
    <property type="match status" value="1"/>
</dbReference>
<dbReference type="InterPro" id="IPR011990">
    <property type="entry name" value="TPR-like_helical_dom_sf"/>
</dbReference>
<dbReference type="PROSITE" id="PS51755">
    <property type="entry name" value="OMPR_PHOB"/>
    <property type="match status" value="1"/>
</dbReference>
<dbReference type="Gene3D" id="1.10.10.10">
    <property type="entry name" value="Winged helix-like DNA-binding domain superfamily/Winged helix DNA-binding domain"/>
    <property type="match status" value="1"/>
</dbReference>
<feature type="compositionally biased region" description="Low complexity" evidence="7">
    <location>
        <begin position="424"/>
        <end position="434"/>
    </location>
</feature>
<feature type="compositionally biased region" description="Basic and acidic residues" evidence="7">
    <location>
        <begin position="368"/>
        <end position="379"/>
    </location>
</feature>
<feature type="compositionally biased region" description="Low complexity" evidence="7">
    <location>
        <begin position="475"/>
        <end position="489"/>
    </location>
</feature>
<keyword evidence="4 6" id="KW-0238">DNA-binding</keyword>
<evidence type="ECO:0000256" key="6">
    <source>
        <dbReference type="PROSITE-ProRule" id="PRU01091"/>
    </source>
</evidence>
<dbReference type="Pfam" id="PF00486">
    <property type="entry name" value="Trans_reg_C"/>
    <property type="match status" value="1"/>
</dbReference>
<dbReference type="EMBL" id="BAAABZ010000072">
    <property type="protein sequence ID" value="GAA0558328.1"/>
    <property type="molecule type" value="Genomic_DNA"/>
</dbReference>
<keyword evidence="3" id="KW-0805">Transcription regulation</keyword>
<comment type="caution">
    <text evidence="9">The sequence shown here is derived from an EMBL/GenBank/DDBJ whole genome shotgun (WGS) entry which is preliminary data.</text>
</comment>
<proteinExistence type="inferred from homology"/>
<dbReference type="RefSeq" id="WP_346161041.1">
    <property type="nucleotide sequence ID" value="NZ_BAAABZ010000072.1"/>
</dbReference>
<feature type="compositionally biased region" description="Basic and acidic residues" evidence="7">
    <location>
        <begin position="512"/>
        <end position="538"/>
    </location>
</feature>
<dbReference type="Proteomes" id="UP001501576">
    <property type="component" value="Unassembled WGS sequence"/>
</dbReference>
<keyword evidence="2" id="KW-0902">Two-component regulatory system</keyword>
<evidence type="ECO:0000313" key="9">
    <source>
        <dbReference type="EMBL" id="GAA0558328.1"/>
    </source>
</evidence>
<dbReference type="SMART" id="SM01043">
    <property type="entry name" value="BTAD"/>
    <property type="match status" value="1"/>
</dbReference>